<dbReference type="Proteomes" id="UP000236752">
    <property type="component" value="Unassembled WGS sequence"/>
</dbReference>
<evidence type="ECO:0000313" key="2">
    <source>
        <dbReference type="Proteomes" id="UP000236752"/>
    </source>
</evidence>
<sequence>MHISRRRDFGLIKAAILVALMVVGQMLSGSIAGADNASVAFLDAFKLC</sequence>
<organism evidence="1 2">
    <name type="scientific">Thalassococcus halodurans</name>
    <dbReference type="NCBI Taxonomy" id="373675"/>
    <lineage>
        <taxon>Bacteria</taxon>
        <taxon>Pseudomonadati</taxon>
        <taxon>Pseudomonadota</taxon>
        <taxon>Alphaproteobacteria</taxon>
        <taxon>Rhodobacterales</taxon>
        <taxon>Roseobacteraceae</taxon>
        <taxon>Thalassococcus</taxon>
    </lineage>
</organism>
<gene>
    <name evidence="1" type="ORF">SAMN04488045_1579</name>
</gene>
<accession>A0A1H5WT55</accession>
<keyword evidence="2" id="KW-1185">Reference proteome</keyword>
<dbReference type="EMBL" id="FNUZ01000002">
    <property type="protein sequence ID" value="SEG02624.1"/>
    <property type="molecule type" value="Genomic_DNA"/>
</dbReference>
<reference evidence="1 2" key="1">
    <citation type="submission" date="2016-10" db="EMBL/GenBank/DDBJ databases">
        <authorList>
            <person name="de Groot N.N."/>
        </authorList>
    </citation>
    <scope>NUCLEOTIDE SEQUENCE [LARGE SCALE GENOMIC DNA]</scope>
    <source>
        <strain evidence="1 2">DSM 26915</strain>
    </source>
</reference>
<proteinExistence type="predicted"/>
<name>A0A1H5WT55_9RHOB</name>
<protein>
    <submittedName>
        <fullName evidence="1">Uncharacterized protein</fullName>
    </submittedName>
</protein>
<evidence type="ECO:0000313" key="1">
    <source>
        <dbReference type="EMBL" id="SEG02624.1"/>
    </source>
</evidence>
<dbReference type="RefSeq" id="WP_160006802.1">
    <property type="nucleotide sequence ID" value="NZ_FNUZ01000002.1"/>
</dbReference>
<dbReference type="AlphaFoldDB" id="A0A1H5WT55"/>